<feature type="region of interest" description="Disordered" evidence="1">
    <location>
        <begin position="255"/>
        <end position="316"/>
    </location>
</feature>
<evidence type="ECO:0000259" key="2">
    <source>
        <dbReference type="Pfam" id="PF07727"/>
    </source>
</evidence>
<reference evidence="4" key="1">
    <citation type="journal article" date="2019" name="Sci. Rep.">
        <title>Draft genome of Tanacetum cinerariifolium, the natural source of mosquito coil.</title>
        <authorList>
            <person name="Yamashiro T."/>
            <person name="Shiraishi A."/>
            <person name="Satake H."/>
            <person name="Nakayama K."/>
        </authorList>
    </citation>
    <scope>NUCLEOTIDE SEQUENCE</scope>
</reference>
<feature type="domain" description="Retroviral polymerase SH3-like" evidence="3">
    <location>
        <begin position="156"/>
        <end position="211"/>
    </location>
</feature>
<feature type="compositionally biased region" description="Polar residues" evidence="1">
    <location>
        <begin position="1561"/>
        <end position="1570"/>
    </location>
</feature>
<dbReference type="EMBL" id="BKCJ010000667">
    <property type="protein sequence ID" value="GEU35233.1"/>
    <property type="molecule type" value="Genomic_DNA"/>
</dbReference>
<feature type="compositionally biased region" description="Basic and acidic residues" evidence="1">
    <location>
        <begin position="683"/>
        <end position="698"/>
    </location>
</feature>
<dbReference type="Pfam" id="PF07727">
    <property type="entry name" value="RVT_2"/>
    <property type="match status" value="1"/>
</dbReference>
<evidence type="ECO:0000313" key="4">
    <source>
        <dbReference type="EMBL" id="GEU35233.1"/>
    </source>
</evidence>
<feature type="compositionally biased region" description="Basic and acidic residues" evidence="1">
    <location>
        <begin position="285"/>
        <end position="295"/>
    </location>
</feature>
<dbReference type="PANTHER" id="PTHR11439:SF495">
    <property type="entry name" value="REVERSE TRANSCRIPTASE, RNA-DEPENDENT DNA POLYMERASE-RELATED"/>
    <property type="match status" value="1"/>
</dbReference>
<name>A0A6L2JE21_TANCI</name>
<organism evidence="4">
    <name type="scientific">Tanacetum cinerariifolium</name>
    <name type="common">Dalmatian daisy</name>
    <name type="synonym">Chrysanthemum cinerariifolium</name>
    <dbReference type="NCBI Taxonomy" id="118510"/>
    <lineage>
        <taxon>Eukaryota</taxon>
        <taxon>Viridiplantae</taxon>
        <taxon>Streptophyta</taxon>
        <taxon>Embryophyta</taxon>
        <taxon>Tracheophyta</taxon>
        <taxon>Spermatophyta</taxon>
        <taxon>Magnoliopsida</taxon>
        <taxon>eudicotyledons</taxon>
        <taxon>Gunneridae</taxon>
        <taxon>Pentapetalae</taxon>
        <taxon>asterids</taxon>
        <taxon>campanulids</taxon>
        <taxon>Asterales</taxon>
        <taxon>Asteraceae</taxon>
        <taxon>Asteroideae</taxon>
        <taxon>Anthemideae</taxon>
        <taxon>Anthemidinae</taxon>
        <taxon>Tanacetum</taxon>
    </lineage>
</organism>
<gene>
    <name evidence="4" type="ORF">Tci_007211</name>
</gene>
<evidence type="ECO:0000256" key="1">
    <source>
        <dbReference type="SAM" id="MobiDB-lite"/>
    </source>
</evidence>
<sequence length="1856" mass="208235">MDKCKTGLGYNVVPPPYTGNFMAPKPDLVYPSLDDFVDVNKSVSESIVEKPTVGSNEPKPINNETTFKNSTINQKVNTARAKKVNTARSKAVLNVVQGNHGNPQQDLKEKVVIDSGYSRHMTGNKSYLTDYEEIDGGFVAFGGRKLALSFIRPFGCHVTILNTLDHLGKFDGKADEGFFVGYSTNSKAFRVFNSRTRIVEENLHVKFRNQSNSSAGTKACNKVGKTKVETVPDKDYILLPLWTKDLLFSFSSKDSAGAGFKPSGEEEKKDAKDLGNEDSEVPSIEEPRVNQEKDANVNNTNNINTISPTDNAASIEDNPVDENIVYGCVDDLNMPDLEKIIIFSDAENDDSGDDMNNLDTYFQVSIFPTTRIHNDHPLEQVIGDLHSAPQTKRMFRNLERHGLVSTINQRTYHKDLQNCLFACFLSQGTQKASTPMETHKTLLKDEKGEDVDEHLYRSMIGSVMYLTSSRPNIMFAICAFARFQVNLKILHIHAVKRIFRYLKGQPKLGIWYPKDSPFDLVSYTDSDYAGASLDRKSTTGGCQFVGCKLISWQYRKQTMVANSTTVAEYVAALSCCGQATAKVKNINGEAQLHAKVDGKKVVLSKASIIGDLRFGDEGGIDCFLNEVIFKQLTLMGAKTTLWNEFSSTIAYAVICLATDQKFNFLNDDSLERATTIATSLDAEQDRGNISKTQSKETPNKPSSLRTSSGGGPRRQYTMRIPLLRLEESLGEEHASKQGRKIADIDADEELTLVDEILLKEAQNVQNVVEEVIDDITTDGIEETVSTAAPITTVVTIDELTLAQALAELKSAKPRADKVVIQEQELGTTTTTTDVTTASTRPKAKSIVMQEPCETPTTTTTTIPISSKVQDKDKGIMVEEPLKMKKKDQISFDEQEARRLQVEIDEQDRIAKKEAQKALEANIVAEEQEQLTDAKKARLFMKTELLEKSTKKDKAEIAQENSSKRARDELDQERSKKQKIKDETESTELKRCLEIVPDDKDEVTIDATPLSSKPLILDKLMYDSWKSRMELYMENQENGYLILESIRNGPPVWPMIEENREMRRKRVPELLALEKLQYEADVKATNIIIKGVPAGVYALKGDDPINAINHMMSFLTTVVTSCYPTTNNQLRNSSNPRQQATINDGKLTLQPIQGRQTSFDAGTTMTYTPRASESNSRKQMTVICYNCKREGHICIDFDCDELNTAKVALIENLSHYGSDALAEVYNLDNVDNNMINQAVQVIPFPKQSNVVNHSETEITSDSNIILYSQINLENKSVNDTLTDELERYKEQVKVLKKGQIVENNSDILISDSEETLMLAEESRSKMILKQKDPMMFEKKVNTTPVDYAVLNQLSQDFKKRFVPQTKLSAEETFWSQNSMNSSYPTPSNRPTKVEVPKELLKVSMEKDLVITALKNDLKKLKGKALVDDVVITPKMLKVDVKPLAPKLLNNRKAHSDYRHTQEQAAIFKEVVEQEILQNPLNNSLDHTCMYTKRIQELLIIIRQTCPCNNTLSDKLVVVTPMNKTKRVRFIKPVTSSGNTNIKTKTTSSSNLVSNKHAFSSTGVKPFTSASGSHPLGNNKKDKIQRPPSSTQRNNNQFFGVKGSPKTLTFRDDTLHESLHEDLTSQGSSSNMRQTHTLFESLGRWTKDHPITNVIGDPSRSISTRKLVQTDAMWCFFDAFLTSVEPKNFKQAMIESSWIDAMQEEIHEFKRLKVWELVSCPDKVLLIKLKWIYKVKINEFSGVLKKKARLVAQGFRQEKGIDFEESFAPDNPSHVYKLKMALYGLKQASRACDSVDIPLVEKSKLDEDLQGKPVDATLYHGMIGSLMYLTSSRPDLTYAACLCAQYQANPIEKHLNAG</sequence>
<feature type="domain" description="Reverse transcriptase Ty1/copia-type" evidence="2">
    <location>
        <begin position="1711"/>
        <end position="1767"/>
    </location>
</feature>
<comment type="caution">
    <text evidence="4">The sequence shown here is derived from an EMBL/GenBank/DDBJ whole genome shotgun (WGS) entry which is preliminary data.</text>
</comment>
<dbReference type="CDD" id="cd09272">
    <property type="entry name" value="RNase_HI_RT_Ty1"/>
    <property type="match status" value="1"/>
</dbReference>
<dbReference type="Pfam" id="PF25597">
    <property type="entry name" value="SH3_retrovirus"/>
    <property type="match status" value="1"/>
</dbReference>
<dbReference type="InterPro" id="IPR013103">
    <property type="entry name" value="RVT_2"/>
</dbReference>
<proteinExistence type="predicted"/>
<feature type="compositionally biased region" description="Basic and acidic residues" evidence="1">
    <location>
        <begin position="263"/>
        <end position="275"/>
    </location>
</feature>
<dbReference type="InterPro" id="IPR057670">
    <property type="entry name" value="SH3_retrovirus"/>
</dbReference>
<feature type="region of interest" description="Disordered" evidence="1">
    <location>
        <begin position="681"/>
        <end position="715"/>
    </location>
</feature>
<feature type="region of interest" description="Disordered" evidence="1">
    <location>
        <begin position="949"/>
        <end position="982"/>
    </location>
</feature>
<feature type="region of interest" description="Disordered" evidence="1">
    <location>
        <begin position="1561"/>
        <end position="1603"/>
    </location>
</feature>
<accession>A0A6L2JE21</accession>
<feature type="compositionally biased region" description="Polar residues" evidence="1">
    <location>
        <begin position="1585"/>
        <end position="1596"/>
    </location>
</feature>
<protein>
    <submittedName>
        <fullName evidence="4">Uncharacterized mitochondrial protein AtMg00810-like</fullName>
    </submittedName>
</protein>
<feature type="compositionally biased region" description="Low complexity" evidence="1">
    <location>
        <begin position="296"/>
        <end position="306"/>
    </location>
</feature>
<dbReference type="PANTHER" id="PTHR11439">
    <property type="entry name" value="GAG-POL-RELATED RETROTRANSPOSON"/>
    <property type="match status" value="1"/>
</dbReference>
<evidence type="ECO:0000259" key="3">
    <source>
        <dbReference type="Pfam" id="PF25597"/>
    </source>
</evidence>